<sequence length="1233" mass="137414">MEPPYPLVGPQMNTRFTSSRMVPFYFPPSKCALWNPMPIGDFIYLHLNYYRNPKVVVTEKTIRLAYRHAKQNKKNLSCFLLGSLTIDEDEESVILTVDRFDPGREVPECLERTPTASLPGDFVIPCKVYTQGLCSEEIIVHNEDDFSSVFKALQHHVCSKDSLDCALARNLSSNMNISQVQGTYKYGYLTMDETRKLLLLLESDPKVYSLPLVGIWLSGIIHIYSPQVWACCLRYMFSSSIQERVFSESGNFVIVLYSVTHKDPEFYECLPHDGRLPDLQFQLLTNRGTLQLFKNVEPSDKNPIQFELSAESQNAETEFFNKVSKTLSIKRSSQKLSSGKMTKNDHDSGVEDEDFSPRPIPSPHPVSQKVSKIQPSVPELSLVLDSNSIESNPLPNPLEMVNNENPPLLINHCEHLEPLQPQLYDEKKHNPETEAGEPSLKRLPNQLNQGNTPLRHCKVRQPSTCKNGNPHIRNSVEPSSLNGSSPDTCEKLETVSSGNVQKEEYPMRSSTFKSKQSSLAPQSHPHNFVFSPCNSGKPMEFQMPPPSYYSTNVCGCCQHHGHIQYSPINSWQGMNTVGSIQDLQPEALQKHSFFHPSGCPPLYHNAFYSSSSPIPSRPQECMSGGSPHSNVEPSPVTRLPSHVNSCNPWPCAVCMHTPKTGSDNGMMGLSPDAYRFLTEQDRQLRLLQAQIQRLLEAQSLQPCSPKTTTIEDTGQAARQMELVSTEAQSSPGLHMRKSVSIAVSTGASLFWNAAGDESQLKEDDTKISSEDMNFSLDINNEVTSPPGSASSLKAVDIPSFEESNIAVEEEFISVSNNSSPVVRKEPDVPVFFPNSLLAENINMCLQSEPTEGASNNSAISGEPKIEQVTQPLPHQPSDHQKIYQNLLGQVNHLLNNSSKETEQPSTKAVIISRECTRTKNVYHTKKNKHDSGLVDKDFVLNATLKQLRSLGVKIDSPTKVKKNAHKVDHASVLACISPEAVISGLNYMSFANVGMSGLSPNGVDLSMEANAIALKYLNENQLSQLSVSRSNQNNCDSSFSFLHINTDRSTVGLSLISPNNMSFATKKYMKRYGLIQSSDNSEDEEEPPNNIDSKSEHLLNQNLTSIPEQLDCQKESSRNTCEIINCHNGESMSTHTDMPVLRNITNEIVNSKATQRLNENPAFLLKNLKPSPAMNLRTGKAEFTQHPEKEKKRDSPVFSESLKPSESLKQMSSMNSVGTFLDVKRLRQLPKLF</sequence>
<dbReference type="GO" id="GO:0071539">
    <property type="term" value="P:protein localization to centrosome"/>
    <property type="evidence" value="ECO:0007669"/>
    <property type="project" value="TreeGrafter"/>
</dbReference>
<proteinExistence type="predicted"/>
<feature type="compositionally biased region" description="Polar residues" evidence="1">
    <location>
        <begin position="1202"/>
        <end position="1213"/>
    </location>
</feature>
<dbReference type="InterPro" id="IPR057655">
    <property type="entry name" value="STIL_CC"/>
</dbReference>
<feature type="region of interest" description="Disordered" evidence="1">
    <location>
        <begin position="429"/>
        <end position="488"/>
    </location>
</feature>
<dbReference type="GO" id="GO:0007052">
    <property type="term" value="P:mitotic spindle organization"/>
    <property type="evidence" value="ECO:0007669"/>
    <property type="project" value="TreeGrafter"/>
</dbReference>
<dbReference type="GO" id="GO:0031023">
    <property type="term" value="P:microtubule organizing center organization"/>
    <property type="evidence" value="ECO:0007669"/>
    <property type="project" value="TreeGrafter"/>
</dbReference>
<dbReference type="Pfam" id="PF25775">
    <property type="entry name" value="CC_STIL"/>
    <property type="match status" value="1"/>
</dbReference>
<evidence type="ECO:0000313" key="5">
    <source>
        <dbReference type="Proteomes" id="UP000593571"/>
    </source>
</evidence>
<gene>
    <name evidence="4" type="ORF">HJG63_018595</name>
</gene>
<feature type="domain" description="STIL N-terminal" evidence="2">
    <location>
        <begin position="33"/>
        <end position="165"/>
    </location>
</feature>
<dbReference type="PANTHER" id="PTHR15128:SF0">
    <property type="entry name" value="SCL-INTERRUPTING LOCUS PROTEIN"/>
    <property type="match status" value="1"/>
</dbReference>
<feature type="compositionally biased region" description="Polar residues" evidence="1">
    <location>
        <begin position="476"/>
        <end position="487"/>
    </location>
</feature>
<evidence type="ECO:0000256" key="1">
    <source>
        <dbReference type="SAM" id="MobiDB-lite"/>
    </source>
</evidence>
<keyword evidence="5" id="KW-1185">Reference proteome</keyword>
<dbReference type="AlphaFoldDB" id="A0A7J8KHT8"/>
<feature type="domain" description="STIL N-terminal" evidence="2">
    <location>
        <begin position="166"/>
        <end position="328"/>
    </location>
</feature>
<reference evidence="4 5" key="1">
    <citation type="journal article" date="2020" name="Nature">
        <title>Six reference-quality genomes reveal evolution of bat adaptations.</title>
        <authorList>
            <person name="Jebb D."/>
            <person name="Huang Z."/>
            <person name="Pippel M."/>
            <person name="Hughes G.M."/>
            <person name="Lavrichenko K."/>
            <person name="Devanna P."/>
            <person name="Winkler S."/>
            <person name="Jermiin L.S."/>
            <person name="Skirmuntt E.C."/>
            <person name="Katzourakis A."/>
            <person name="Burkitt-Gray L."/>
            <person name="Ray D.A."/>
            <person name="Sullivan K.A.M."/>
            <person name="Roscito J.G."/>
            <person name="Kirilenko B.M."/>
            <person name="Davalos L.M."/>
            <person name="Corthals A.P."/>
            <person name="Power M.L."/>
            <person name="Jones G."/>
            <person name="Ransome R.D."/>
            <person name="Dechmann D.K.N."/>
            <person name="Locatelli A.G."/>
            <person name="Puechmaille S.J."/>
            <person name="Fedrigo O."/>
            <person name="Jarvis E.D."/>
            <person name="Hiller M."/>
            <person name="Vernes S.C."/>
            <person name="Myers E.W."/>
            <person name="Teeling E.C."/>
        </authorList>
    </citation>
    <scope>NUCLEOTIDE SEQUENCE [LARGE SCALE GENOMIC DNA]</scope>
    <source>
        <strain evidence="4">MRouAeg1</strain>
        <tissue evidence="4">Muscle</tissue>
    </source>
</reference>
<feature type="region of interest" description="Disordered" evidence="1">
    <location>
        <begin position="331"/>
        <end position="373"/>
    </location>
</feature>
<dbReference type="Proteomes" id="UP000593571">
    <property type="component" value="Unassembled WGS sequence"/>
</dbReference>
<evidence type="ECO:0000259" key="2">
    <source>
        <dbReference type="Pfam" id="PF15253"/>
    </source>
</evidence>
<dbReference type="Pfam" id="PF26399">
    <property type="entry name" value="PRM_STIL"/>
    <property type="match status" value="1"/>
</dbReference>
<feature type="region of interest" description="Disordered" evidence="1">
    <location>
        <begin position="1180"/>
        <end position="1213"/>
    </location>
</feature>
<evidence type="ECO:0000259" key="3">
    <source>
        <dbReference type="Pfam" id="PF25775"/>
    </source>
</evidence>
<protein>
    <submittedName>
        <fullName evidence="4">STIL centriolar assembly protein</fullName>
    </submittedName>
</protein>
<name>A0A7J8KHT8_ROUAE</name>
<dbReference type="EMBL" id="JACASE010000001">
    <property type="protein sequence ID" value="KAF6508331.1"/>
    <property type="molecule type" value="Genomic_DNA"/>
</dbReference>
<feature type="domain" description="STIL coiled coil region" evidence="3">
    <location>
        <begin position="671"/>
        <end position="699"/>
    </location>
</feature>
<feature type="compositionally biased region" description="Polar residues" evidence="1">
    <location>
        <begin position="331"/>
        <end position="341"/>
    </location>
</feature>
<dbReference type="PANTHER" id="PTHR15128">
    <property type="entry name" value="TAL1 SCL INTERRUPTING LOCUS"/>
    <property type="match status" value="1"/>
</dbReference>
<feature type="compositionally biased region" description="Basic and acidic residues" evidence="1">
    <location>
        <begin position="1180"/>
        <end position="1195"/>
    </location>
</feature>
<dbReference type="GO" id="GO:0005815">
    <property type="term" value="C:microtubule organizing center"/>
    <property type="evidence" value="ECO:0007669"/>
    <property type="project" value="TreeGrafter"/>
</dbReference>
<dbReference type="GO" id="GO:0007224">
    <property type="term" value="P:smoothened signaling pathway"/>
    <property type="evidence" value="ECO:0007669"/>
    <property type="project" value="TreeGrafter"/>
</dbReference>
<dbReference type="InterPro" id="IPR058559">
    <property type="entry name" value="PRM_STIL"/>
</dbReference>
<comment type="caution">
    <text evidence="4">The sequence shown here is derived from an EMBL/GenBank/DDBJ whole genome shotgun (WGS) entry which is preliminary data.</text>
</comment>
<feature type="region of interest" description="Disordered" evidence="1">
    <location>
        <begin position="617"/>
        <end position="636"/>
    </location>
</feature>
<dbReference type="InterPro" id="IPR057731">
    <property type="entry name" value="STIL_N"/>
</dbReference>
<organism evidence="4 5">
    <name type="scientific">Rousettus aegyptiacus</name>
    <name type="common">Egyptian fruit bat</name>
    <name type="synonym">Pteropus aegyptiacus</name>
    <dbReference type="NCBI Taxonomy" id="9407"/>
    <lineage>
        <taxon>Eukaryota</taxon>
        <taxon>Metazoa</taxon>
        <taxon>Chordata</taxon>
        <taxon>Craniata</taxon>
        <taxon>Vertebrata</taxon>
        <taxon>Euteleostomi</taxon>
        <taxon>Mammalia</taxon>
        <taxon>Eutheria</taxon>
        <taxon>Laurasiatheria</taxon>
        <taxon>Chiroptera</taxon>
        <taxon>Yinpterochiroptera</taxon>
        <taxon>Pteropodoidea</taxon>
        <taxon>Pteropodidae</taxon>
        <taxon>Rousettinae</taxon>
        <taxon>Rousettus</taxon>
    </lineage>
</organism>
<accession>A0A7J8KHT8</accession>
<dbReference type="Pfam" id="PF15253">
    <property type="entry name" value="STIL_N"/>
    <property type="match status" value="2"/>
</dbReference>
<evidence type="ECO:0000313" key="4">
    <source>
        <dbReference type="EMBL" id="KAF6508331.1"/>
    </source>
</evidence>
<dbReference type="InterPro" id="IPR026123">
    <property type="entry name" value="STIL"/>
</dbReference>